<dbReference type="OrthoDB" id="31072at2759"/>
<dbReference type="Pfam" id="PF13358">
    <property type="entry name" value="DDE_3"/>
    <property type="match status" value="1"/>
</dbReference>
<dbReference type="InterPro" id="IPR047655">
    <property type="entry name" value="Transpos_IS630-like"/>
</dbReference>
<evidence type="ECO:0000313" key="2">
    <source>
        <dbReference type="EMBL" id="KAG9392805.1"/>
    </source>
</evidence>
<dbReference type="Gene3D" id="3.30.420.10">
    <property type="entry name" value="Ribonuclease H-like superfamily/Ribonuclease H"/>
    <property type="match status" value="1"/>
</dbReference>
<accession>A0A8J6AVS2</accession>
<proteinExistence type="predicted"/>
<dbReference type="AlphaFoldDB" id="A0A8J6AVS2"/>
<evidence type="ECO:0000259" key="1">
    <source>
        <dbReference type="Pfam" id="PF13358"/>
    </source>
</evidence>
<dbReference type="NCBIfam" id="NF033545">
    <property type="entry name" value="transpos_IS630"/>
    <property type="match status" value="1"/>
</dbReference>
<gene>
    <name evidence="2" type="ORF">J8273_5842</name>
</gene>
<comment type="caution">
    <text evidence="2">The sequence shown here is derived from an EMBL/GenBank/DDBJ whole genome shotgun (WGS) entry which is preliminary data.</text>
</comment>
<evidence type="ECO:0000313" key="3">
    <source>
        <dbReference type="Proteomes" id="UP000717585"/>
    </source>
</evidence>
<keyword evidence="2" id="KW-0540">Nuclease</keyword>
<protein>
    <submittedName>
        <fullName evidence="2">DDE superfamily endonuclease</fullName>
    </submittedName>
</protein>
<dbReference type="GO" id="GO:0004519">
    <property type="term" value="F:endonuclease activity"/>
    <property type="evidence" value="ECO:0007669"/>
    <property type="project" value="UniProtKB-KW"/>
</dbReference>
<keyword evidence="2" id="KW-0255">Endonuclease</keyword>
<sequence length="337" mass="38298">MTTSKSGVMVKIQTRMTSPVETRSAVILFHEHGVSAPKIVEHLEHAISISTVRRIIKAHRKAREGATEKKERKKRITKFERDGRILQTIMMRHVEQDDVVTVAAIKKELELATTTSISSETVRLALKKLGYSYKLGDKRWKECSPIREAEFWANYAVYVRARHAMTDLVFLDETSFDPHDSRRYSWFPAGQHVVKTSGGTHGKRISVCAVLGYEGILHRALTTGTYKAEDFMPVLHKTLSLIAGQHKVLVLDNARSHRTTDTTLYERLSDLYGVGFIFLPGYAPHLNPIELVFGAIKRKLAAIKPPGENHAEYIIRLFDQLHKFFDVPGAYRHCGFF</sequence>
<organism evidence="2 3">
    <name type="scientific">Carpediemonas membranifera</name>
    <dbReference type="NCBI Taxonomy" id="201153"/>
    <lineage>
        <taxon>Eukaryota</taxon>
        <taxon>Metamonada</taxon>
        <taxon>Carpediemonas-like organisms</taxon>
        <taxon>Carpediemonas</taxon>
    </lineage>
</organism>
<keyword evidence="3" id="KW-1185">Reference proteome</keyword>
<dbReference type="PANTHER" id="PTHR46564:SF1">
    <property type="entry name" value="TRANSPOSASE"/>
    <property type="match status" value="1"/>
</dbReference>
<name>A0A8J6AVS2_9EUKA</name>
<reference evidence="2" key="1">
    <citation type="submission" date="2021-05" db="EMBL/GenBank/DDBJ databases">
        <title>A free-living protist that lacks canonical eukaryotic 1 DNA replication and segregation systems.</title>
        <authorList>
            <person name="Salas-Leiva D.E."/>
            <person name="Tromer E.C."/>
            <person name="Curtis B.A."/>
            <person name="Jerlstrom-Hultqvist J."/>
            <person name="Kolisko M."/>
            <person name="Yi Z."/>
            <person name="Salas-Leiva J.S."/>
            <person name="Gallot-Lavallee L."/>
            <person name="Kops G.J.P.L."/>
            <person name="Archibald J.M."/>
            <person name="Simpson A.G.B."/>
            <person name="Roger A.J."/>
        </authorList>
    </citation>
    <scope>NUCLEOTIDE SEQUENCE</scope>
    <source>
        <strain evidence="2">BICM</strain>
    </source>
</reference>
<keyword evidence="2" id="KW-0378">Hydrolase</keyword>
<dbReference type="InterPro" id="IPR036397">
    <property type="entry name" value="RNaseH_sf"/>
</dbReference>
<dbReference type="EMBL" id="JAHDYR010000032">
    <property type="protein sequence ID" value="KAG9392805.1"/>
    <property type="molecule type" value="Genomic_DNA"/>
</dbReference>
<feature type="domain" description="Tc1-like transposase DDE" evidence="1">
    <location>
        <begin position="167"/>
        <end position="302"/>
    </location>
</feature>
<dbReference type="GO" id="GO:0003676">
    <property type="term" value="F:nucleic acid binding"/>
    <property type="evidence" value="ECO:0007669"/>
    <property type="project" value="InterPro"/>
</dbReference>
<dbReference type="InterPro" id="IPR038717">
    <property type="entry name" value="Tc1-like_DDE_dom"/>
</dbReference>
<dbReference type="PANTHER" id="PTHR46564">
    <property type="entry name" value="TRANSPOSASE"/>
    <property type="match status" value="1"/>
</dbReference>
<dbReference type="Proteomes" id="UP000717585">
    <property type="component" value="Unassembled WGS sequence"/>
</dbReference>